<organism evidence="2 3">
    <name type="scientific">Phaseolus angularis</name>
    <name type="common">Azuki bean</name>
    <name type="synonym">Vigna angularis</name>
    <dbReference type="NCBI Taxonomy" id="3914"/>
    <lineage>
        <taxon>Eukaryota</taxon>
        <taxon>Viridiplantae</taxon>
        <taxon>Streptophyta</taxon>
        <taxon>Embryophyta</taxon>
        <taxon>Tracheophyta</taxon>
        <taxon>Spermatophyta</taxon>
        <taxon>Magnoliopsida</taxon>
        <taxon>eudicotyledons</taxon>
        <taxon>Gunneridae</taxon>
        <taxon>Pentapetalae</taxon>
        <taxon>rosids</taxon>
        <taxon>fabids</taxon>
        <taxon>Fabales</taxon>
        <taxon>Fabaceae</taxon>
        <taxon>Papilionoideae</taxon>
        <taxon>50 kb inversion clade</taxon>
        <taxon>NPAAA clade</taxon>
        <taxon>indigoferoid/millettioid clade</taxon>
        <taxon>Phaseoleae</taxon>
        <taxon>Vigna</taxon>
    </lineage>
</organism>
<feature type="region of interest" description="Disordered" evidence="1">
    <location>
        <begin position="58"/>
        <end position="91"/>
    </location>
</feature>
<dbReference type="Gramene" id="KOM49864">
    <property type="protein sequence ID" value="KOM49864"/>
    <property type="gene ID" value="LR48_Vigan08g069100"/>
</dbReference>
<evidence type="ECO:0000313" key="2">
    <source>
        <dbReference type="EMBL" id="KOM49864.1"/>
    </source>
</evidence>
<dbReference type="AlphaFoldDB" id="A0A0L9V583"/>
<dbReference type="Proteomes" id="UP000053144">
    <property type="component" value="Chromosome 8"/>
</dbReference>
<reference evidence="3" key="1">
    <citation type="journal article" date="2015" name="Proc. Natl. Acad. Sci. U.S.A.">
        <title>Genome sequencing of adzuki bean (Vigna angularis) provides insight into high starch and low fat accumulation and domestication.</title>
        <authorList>
            <person name="Yang K."/>
            <person name="Tian Z."/>
            <person name="Chen C."/>
            <person name="Luo L."/>
            <person name="Zhao B."/>
            <person name="Wang Z."/>
            <person name="Yu L."/>
            <person name="Li Y."/>
            <person name="Sun Y."/>
            <person name="Li W."/>
            <person name="Chen Y."/>
            <person name="Li Y."/>
            <person name="Zhang Y."/>
            <person name="Ai D."/>
            <person name="Zhao J."/>
            <person name="Shang C."/>
            <person name="Ma Y."/>
            <person name="Wu B."/>
            <person name="Wang M."/>
            <person name="Gao L."/>
            <person name="Sun D."/>
            <person name="Zhang P."/>
            <person name="Guo F."/>
            <person name="Wang W."/>
            <person name="Li Y."/>
            <person name="Wang J."/>
            <person name="Varshney R.K."/>
            <person name="Wang J."/>
            <person name="Ling H.Q."/>
            <person name="Wan P."/>
        </authorList>
    </citation>
    <scope>NUCLEOTIDE SEQUENCE</scope>
    <source>
        <strain evidence="3">cv. Jingnong 6</strain>
    </source>
</reference>
<protein>
    <submittedName>
        <fullName evidence="2">Uncharacterized protein</fullName>
    </submittedName>
</protein>
<name>A0A0L9V583_PHAAN</name>
<evidence type="ECO:0000313" key="3">
    <source>
        <dbReference type="Proteomes" id="UP000053144"/>
    </source>
</evidence>
<gene>
    <name evidence="2" type="ORF">LR48_Vigan08g069100</name>
</gene>
<dbReference type="EMBL" id="CM003378">
    <property type="protein sequence ID" value="KOM49864.1"/>
    <property type="molecule type" value="Genomic_DNA"/>
</dbReference>
<proteinExistence type="predicted"/>
<accession>A0A0L9V583</accession>
<sequence>MQIFDIIKKWSSRFLEDTTRMQQLQISEHIQPRDPAVERSLQSCKLWKLKVQLQHPASFEEASPTQQRREHNMSRGAHGPPRCNSGRSRGEIPVSSKCKGCTIQQEVKQAYEWKVGGRNSRLFQLDVSRLEVVGVTYPTKKKEETVAGIKEEYTGECLKFWK</sequence>
<evidence type="ECO:0000256" key="1">
    <source>
        <dbReference type="SAM" id="MobiDB-lite"/>
    </source>
</evidence>